<dbReference type="Gene3D" id="3.90.1310.10">
    <property type="entry name" value="Penicillin-binding protein 2a (Domain 2)"/>
    <property type="match status" value="1"/>
</dbReference>
<dbReference type="InterPro" id="IPR001460">
    <property type="entry name" value="PCN-bd_Tpept"/>
</dbReference>
<dbReference type="SUPFAM" id="SSF56601">
    <property type="entry name" value="beta-lactamase/transpeptidase-like"/>
    <property type="match status" value="1"/>
</dbReference>
<evidence type="ECO:0000256" key="4">
    <source>
        <dbReference type="SAM" id="SignalP"/>
    </source>
</evidence>
<evidence type="ECO:0000259" key="5">
    <source>
        <dbReference type="Pfam" id="PF00905"/>
    </source>
</evidence>
<keyword evidence="3" id="KW-0472">Membrane</keyword>
<comment type="caution">
    <text evidence="7">The sequence shown here is derived from an EMBL/GenBank/DDBJ whole genome shotgun (WGS) entry which is preliminary data.</text>
</comment>
<evidence type="ECO:0000256" key="3">
    <source>
        <dbReference type="ARBA" id="ARBA00023136"/>
    </source>
</evidence>
<dbReference type="PANTHER" id="PTHR30627:SF24">
    <property type="entry name" value="PENICILLIN-BINDING PROTEIN 4B"/>
    <property type="match status" value="1"/>
</dbReference>
<evidence type="ECO:0000259" key="6">
    <source>
        <dbReference type="Pfam" id="PF03717"/>
    </source>
</evidence>
<reference evidence="8" key="1">
    <citation type="submission" date="2023-07" db="EMBL/GenBank/DDBJ databases">
        <title>Description of three actinobacteria isolated from air of manufacturing shop in a pharmaceutical factory.</title>
        <authorList>
            <person name="Zhang D.-F."/>
        </authorList>
    </citation>
    <scope>NUCLEOTIDE SEQUENCE [LARGE SCALE GENOMIC DNA]</scope>
    <source>
        <strain evidence="8">CCTCC AB 207010</strain>
    </source>
</reference>
<dbReference type="Proteomes" id="UP001260872">
    <property type="component" value="Unassembled WGS sequence"/>
</dbReference>
<evidence type="ECO:0000256" key="1">
    <source>
        <dbReference type="ARBA" id="ARBA00004370"/>
    </source>
</evidence>
<feature type="chain" id="PRO_5045881807" evidence="4">
    <location>
        <begin position="21"/>
        <end position="649"/>
    </location>
</feature>
<protein>
    <submittedName>
        <fullName evidence="7">Penicillin-binding transpeptidase domain-containing protein</fullName>
    </submittedName>
</protein>
<keyword evidence="8" id="KW-1185">Reference proteome</keyword>
<sequence length="649" mass="69449">MPVSTRRRRALLFSAPAALSVLLLTSCGGEEERASAEDAAEALAQALITGDFSEVRFSTSSAEILGAAAENLHEPFAELGEEGISPEVTVAELVVNEPAEDSVRPPTAEVTFDHVWDLEELGLEEDWSYQTAADFTYYEESDLWLLDGETSVILPDYAGHENIGLITTSADRGRIMDGNGRAMVYNRDVVRIGLDKTQLEGEEAQRAAARQLAEAVDIDPDTYEEKVLAYGEEAWVDAITVRAHSTAITVDDVEDLPGVHLQYDQMPLAERADFAPRLLGRVDPVTAEHLEADPGLSVGDLVGTSGIQAVHEQTLRGTPGVRIHMDGEPLFETEPETGQDIHTALNPRLQDLAQSIVDEQEVTAGIVAIRPSDGGILAAASHTTESEYVDASISTTYAPGSTFKMVSALAMLRDGLTPSSQVSCPHSTTVHGQIFRNVPGYPGEFIGTHSFAELMAVSCNTLFADAHDDVTSGELYQAALDLGLNEEIGIGLHARKGSVPQEAELNLHAANLFGQGVVETSVLGMATVAASIAAGETVHPRLVTLEEEPEWAGEGDLTTEEAEQLMELMEGTVDFGTLQHMDHVPGEHVYAKTGTAEAGDGDDTYAHTWVIAVQGDLAVAIFLEEGEFGGSTNGPLLHQFLTGAQDILN</sequence>
<organism evidence="7 8">
    <name type="scientific">Nesterenkonia flava</name>
    <dbReference type="NCBI Taxonomy" id="469799"/>
    <lineage>
        <taxon>Bacteria</taxon>
        <taxon>Bacillati</taxon>
        <taxon>Actinomycetota</taxon>
        <taxon>Actinomycetes</taxon>
        <taxon>Micrococcales</taxon>
        <taxon>Micrococcaceae</taxon>
        <taxon>Nesterenkonia</taxon>
    </lineage>
</organism>
<feature type="signal peptide" evidence="4">
    <location>
        <begin position="1"/>
        <end position="20"/>
    </location>
</feature>
<keyword evidence="4" id="KW-0732">Signal</keyword>
<evidence type="ECO:0000313" key="8">
    <source>
        <dbReference type="Proteomes" id="UP001260872"/>
    </source>
</evidence>
<name>A0ABU1FTC2_9MICC</name>
<comment type="subcellular location">
    <subcellularLocation>
        <location evidence="1">Membrane</location>
    </subcellularLocation>
</comment>
<dbReference type="RefSeq" id="WP_310537285.1">
    <property type="nucleotide sequence ID" value="NZ_BAAAOC010000089.1"/>
</dbReference>
<feature type="domain" description="Penicillin-binding protein dimerisation" evidence="6">
    <location>
        <begin position="168"/>
        <end position="323"/>
    </location>
</feature>
<accession>A0ABU1FTC2</accession>
<evidence type="ECO:0000313" key="7">
    <source>
        <dbReference type="EMBL" id="MDR5711905.1"/>
    </source>
</evidence>
<dbReference type="InterPro" id="IPR050515">
    <property type="entry name" value="Beta-lactam/transpept"/>
</dbReference>
<dbReference type="InterPro" id="IPR036138">
    <property type="entry name" value="PBP_dimer_sf"/>
</dbReference>
<comment type="similarity">
    <text evidence="2">Belongs to the transpeptidase family.</text>
</comment>
<dbReference type="PANTHER" id="PTHR30627">
    <property type="entry name" value="PEPTIDOGLYCAN D,D-TRANSPEPTIDASE"/>
    <property type="match status" value="1"/>
</dbReference>
<dbReference type="Pfam" id="PF00905">
    <property type="entry name" value="Transpeptidase"/>
    <property type="match status" value="1"/>
</dbReference>
<dbReference type="InterPro" id="IPR012338">
    <property type="entry name" value="Beta-lactam/transpept-like"/>
</dbReference>
<feature type="domain" description="Penicillin-binding protein transpeptidase" evidence="5">
    <location>
        <begin position="365"/>
        <end position="641"/>
    </location>
</feature>
<proteinExistence type="inferred from homology"/>
<dbReference type="PROSITE" id="PS51257">
    <property type="entry name" value="PROKAR_LIPOPROTEIN"/>
    <property type="match status" value="1"/>
</dbReference>
<evidence type="ECO:0000256" key="2">
    <source>
        <dbReference type="ARBA" id="ARBA00007171"/>
    </source>
</evidence>
<dbReference type="Gene3D" id="3.40.710.10">
    <property type="entry name" value="DD-peptidase/beta-lactamase superfamily"/>
    <property type="match status" value="1"/>
</dbReference>
<dbReference type="InterPro" id="IPR005311">
    <property type="entry name" value="PBP_dimer"/>
</dbReference>
<dbReference type="Pfam" id="PF03717">
    <property type="entry name" value="PBP_dimer"/>
    <property type="match status" value="1"/>
</dbReference>
<dbReference type="SUPFAM" id="SSF56519">
    <property type="entry name" value="Penicillin binding protein dimerisation domain"/>
    <property type="match status" value="1"/>
</dbReference>
<dbReference type="EMBL" id="JAVKGT010000015">
    <property type="protein sequence ID" value="MDR5711905.1"/>
    <property type="molecule type" value="Genomic_DNA"/>
</dbReference>
<gene>
    <name evidence="7" type="ORF">RH857_07125</name>
</gene>